<comment type="caution">
    <text evidence="10">The sequence shown here is derived from an EMBL/GenBank/DDBJ whole genome shotgun (WGS) entry which is preliminary data.</text>
</comment>
<keyword evidence="4 7" id="KW-1133">Transmembrane helix</keyword>
<accession>A0AAE0Y7S6</accession>
<reference evidence="10" key="1">
    <citation type="journal article" date="2023" name="G3 (Bethesda)">
        <title>A reference genome for the long-term kleptoplast-retaining sea slug Elysia crispata morphotype clarki.</title>
        <authorList>
            <person name="Eastman K.E."/>
            <person name="Pendleton A.L."/>
            <person name="Shaikh M.A."/>
            <person name="Suttiyut T."/>
            <person name="Ogas R."/>
            <person name="Tomko P."/>
            <person name="Gavelis G."/>
            <person name="Widhalm J.R."/>
            <person name="Wisecaver J.H."/>
        </authorList>
    </citation>
    <scope>NUCLEOTIDE SEQUENCE</scope>
    <source>
        <strain evidence="10">ECLA1</strain>
    </source>
</reference>
<feature type="transmembrane region" description="Helical" evidence="7">
    <location>
        <begin position="355"/>
        <end position="377"/>
    </location>
</feature>
<organism evidence="10 11">
    <name type="scientific">Elysia crispata</name>
    <name type="common">lettuce slug</name>
    <dbReference type="NCBI Taxonomy" id="231223"/>
    <lineage>
        <taxon>Eukaryota</taxon>
        <taxon>Metazoa</taxon>
        <taxon>Spiralia</taxon>
        <taxon>Lophotrochozoa</taxon>
        <taxon>Mollusca</taxon>
        <taxon>Gastropoda</taxon>
        <taxon>Heterobranchia</taxon>
        <taxon>Euthyneura</taxon>
        <taxon>Panpulmonata</taxon>
        <taxon>Sacoglossa</taxon>
        <taxon>Placobranchoidea</taxon>
        <taxon>Plakobranchidae</taxon>
        <taxon>Elysia</taxon>
    </lineage>
</organism>
<dbReference type="EMBL" id="JAWDGP010006835">
    <property type="protein sequence ID" value="KAK3734806.1"/>
    <property type="molecule type" value="Genomic_DNA"/>
</dbReference>
<evidence type="ECO:0000313" key="10">
    <source>
        <dbReference type="EMBL" id="KAK3734806.1"/>
    </source>
</evidence>
<evidence type="ECO:0000256" key="7">
    <source>
        <dbReference type="SAM" id="Phobius"/>
    </source>
</evidence>
<dbReference type="SMART" id="SM00255">
    <property type="entry name" value="TIR"/>
    <property type="match status" value="1"/>
</dbReference>
<evidence type="ECO:0000259" key="9">
    <source>
        <dbReference type="PROSITE" id="PS50104"/>
    </source>
</evidence>
<dbReference type="PROSITE" id="PS50104">
    <property type="entry name" value="TIR"/>
    <property type="match status" value="1"/>
</dbReference>
<evidence type="ECO:0000313" key="11">
    <source>
        <dbReference type="Proteomes" id="UP001283361"/>
    </source>
</evidence>
<keyword evidence="2 7" id="KW-0812">Transmembrane</keyword>
<evidence type="ECO:0000256" key="3">
    <source>
        <dbReference type="ARBA" id="ARBA00022729"/>
    </source>
</evidence>
<dbReference type="Proteomes" id="UP001283361">
    <property type="component" value="Unassembled WGS sequence"/>
</dbReference>
<feature type="compositionally biased region" description="Polar residues" evidence="6">
    <location>
        <begin position="554"/>
        <end position="570"/>
    </location>
</feature>
<dbReference type="PROSITE" id="PS00022">
    <property type="entry name" value="EGF_1"/>
    <property type="match status" value="1"/>
</dbReference>
<proteinExistence type="predicted"/>
<evidence type="ECO:0000256" key="8">
    <source>
        <dbReference type="SAM" id="SignalP"/>
    </source>
</evidence>
<feature type="signal peptide" evidence="8">
    <location>
        <begin position="1"/>
        <end position="23"/>
    </location>
</feature>
<keyword evidence="5 7" id="KW-0472">Membrane</keyword>
<dbReference type="AlphaFoldDB" id="A0AAE0Y7S6"/>
<feature type="region of interest" description="Disordered" evidence="6">
    <location>
        <begin position="92"/>
        <end position="116"/>
    </location>
</feature>
<feature type="compositionally biased region" description="Polar residues" evidence="6">
    <location>
        <begin position="95"/>
        <end position="116"/>
    </location>
</feature>
<dbReference type="InterPro" id="IPR000742">
    <property type="entry name" value="EGF"/>
</dbReference>
<dbReference type="PRINTS" id="PR01537">
    <property type="entry name" value="INTRLKN1R1F"/>
</dbReference>
<sequence length="580" mass="65015">MLGLWCAKLVIMAFMVTVPPVTPIASSTPTSIPDFATPNRMEIAPDKHVTIGSLTEISHKDDASEIVTSSGDGDAAKDIANENDTAEVVKRLENRQNSNNDTRGTKQETYTSEIGRTTPSQLNVSQEITSAGEQGSTLRPLDERMCFQGFECIHGVCHLETFSCVCDTGWFGPTCDQTCVPSCSLHETCLADDNWNPRCVCDPDYTGACESDISTQNTTTSTPMIGTVNSTVTINNHSLQETPQTEGIWEPLEGYGPLAPLSWRRCEGGPFFECRYGNCTFEDENIVCKCEPNFSDNLCDKPCLLQCGELGKCKIVDDNDTEECFCSDHRYRGYNCSTLIEEDEPSGLQIEVKTALWVVAVLLLFSIVLLMVSYALWRKRNITMMKIVYWFQAFEEDDDRDFDAFVSYSSADFDHQFVLQVLTPRLEGQMCFSLCLHHRDFLAGQYISQNISESVKRSRRTIMVVSPAYVSSDWCRFEFQMALQEMVSQKHRILPILLDDVSSLKKDMDETLRKVLEAVTWIKYPGSDASNKELDQFWKRIILSMPKKRPTAAEQGSNNQQFTSVASPSLSPDIVLSSPS</sequence>
<protein>
    <recommendedName>
        <fullName evidence="9">TIR domain-containing protein</fullName>
    </recommendedName>
</protein>
<name>A0AAE0Y7S6_9GAST</name>
<dbReference type="InterPro" id="IPR035897">
    <property type="entry name" value="Toll_tir_struct_dom_sf"/>
</dbReference>
<dbReference type="GO" id="GO:0007165">
    <property type="term" value="P:signal transduction"/>
    <property type="evidence" value="ECO:0007669"/>
    <property type="project" value="InterPro"/>
</dbReference>
<evidence type="ECO:0000256" key="5">
    <source>
        <dbReference type="ARBA" id="ARBA00023136"/>
    </source>
</evidence>
<dbReference type="GO" id="GO:0005886">
    <property type="term" value="C:plasma membrane"/>
    <property type="evidence" value="ECO:0007669"/>
    <property type="project" value="TreeGrafter"/>
</dbReference>
<evidence type="ECO:0000256" key="4">
    <source>
        <dbReference type="ARBA" id="ARBA00022989"/>
    </source>
</evidence>
<dbReference type="Gene3D" id="3.40.50.10140">
    <property type="entry name" value="Toll/interleukin-1 receptor homology (TIR) domain"/>
    <property type="match status" value="1"/>
</dbReference>
<feature type="domain" description="TIR" evidence="9">
    <location>
        <begin position="400"/>
        <end position="545"/>
    </location>
</feature>
<dbReference type="GO" id="GO:0038023">
    <property type="term" value="F:signaling receptor activity"/>
    <property type="evidence" value="ECO:0007669"/>
    <property type="project" value="TreeGrafter"/>
</dbReference>
<dbReference type="PANTHER" id="PTHR24365">
    <property type="entry name" value="TOLL-LIKE RECEPTOR"/>
    <property type="match status" value="1"/>
</dbReference>
<feature type="chain" id="PRO_5042287865" description="TIR domain-containing protein" evidence="8">
    <location>
        <begin position="24"/>
        <end position="580"/>
    </location>
</feature>
<dbReference type="Pfam" id="PF01582">
    <property type="entry name" value="TIR"/>
    <property type="match status" value="1"/>
</dbReference>
<evidence type="ECO:0000256" key="6">
    <source>
        <dbReference type="SAM" id="MobiDB-lite"/>
    </source>
</evidence>
<dbReference type="SMART" id="SM00181">
    <property type="entry name" value="EGF"/>
    <property type="match status" value="4"/>
</dbReference>
<dbReference type="SUPFAM" id="SSF52200">
    <property type="entry name" value="Toll/Interleukin receptor TIR domain"/>
    <property type="match status" value="1"/>
</dbReference>
<gene>
    <name evidence="10" type="ORF">RRG08_063652</name>
</gene>
<keyword evidence="11" id="KW-1185">Reference proteome</keyword>
<comment type="subcellular location">
    <subcellularLocation>
        <location evidence="1">Membrane</location>
    </subcellularLocation>
</comment>
<evidence type="ECO:0000256" key="1">
    <source>
        <dbReference type="ARBA" id="ARBA00004370"/>
    </source>
</evidence>
<keyword evidence="3 8" id="KW-0732">Signal</keyword>
<feature type="region of interest" description="Disordered" evidence="6">
    <location>
        <begin position="549"/>
        <end position="580"/>
    </location>
</feature>
<dbReference type="Gene3D" id="2.10.25.10">
    <property type="entry name" value="Laminin"/>
    <property type="match status" value="1"/>
</dbReference>
<dbReference type="PANTHER" id="PTHR24365:SF541">
    <property type="entry name" value="PROTEIN TOLL-RELATED"/>
    <property type="match status" value="1"/>
</dbReference>
<evidence type="ECO:0000256" key="2">
    <source>
        <dbReference type="ARBA" id="ARBA00022692"/>
    </source>
</evidence>
<dbReference type="InterPro" id="IPR000157">
    <property type="entry name" value="TIR_dom"/>
</dbReference>